<evidence type="ECO:0000313" key="1">
    <source>
        <dbReference type="EMBL" id="KJA21106.1"/>
    </source>
</evidence>
<dbReference type="AlphaFoldDB" id="A0A0D2NXA1"/>
<reference evidence="2" key="1">
    <citation type="submission" date="2014-04" db="EMBL/GenBank/DDBJ databases">
        <title>Evolutionary Origins and Diversification of the Mycorrhizal Mutualists.</title>
        <authorList>
            <consortium name="DOE Joint Genome Institute"/>
            <consortium name="Mycorrhizal Genomics Consortium"/>
            <person name="Kohler A."/>
            <person name="Kuo A."/>
            <person name="Nagy L.G."/>
            <person name="Floudas D."/>
            <person name="Copeland A."/>
            <person name="Barry K.W."/>
            <person name="Cichocki N."/>
            <person name="Veneault-Fourrey C."/>
            <person name="LaButti K."/>
            <person name="Lindquist E.A."/>
            <person name="Lipzen A."/>
            <person name="Lundell T."/>
            <person name="Morin E."/>
            <person name="Murat C."/>
            <person name="Riley R."/>
            <person name="Ohm R."/>
            <person name="Sun H."/>
            <person name="Tunlid A."/>
            <person name="Henrissat B."/>
            <person name="Grigoriev I.V."/>
            <person name="Hibbett D.S."/>
            <person name="Martin F."/>
        </authorList>
    </citation>
    <scope>NUCLEOTIDE SEQUENCE [LARGE SCALE GENOMIC DNA]</scope>
    <source>
        <strain evidence="2">FD-334 SS-4</strain>
    </source>
</reference>
<dbReference type="EMBL" id="KN817561">
    <property type="protein sequence ID" value="KJA21106.1"/>
    <property type="molecule type" value="Genomic_DNA"/>
</dbReference>
<proteinExistence type="predicted"/>
<gene>
    <name evidence="1" type="ORF">HYPSUDRAFT_141354</name>
</gene>
<keyword evidence="2" id="KW-1185">Reference proteome</keyword>
<evidence type="ECO:0000313" key="2">
    <source>
        <dbReference type="Proteomes" id="UP000054270"/>
    </source>
</evidence>
<feature type="non-terminal residue" evidence="1">
    <location>
        <position position="1"/>
    </location>
</feature>
<sequence>GYSRGNIRQYCDRWTGYGPAVDSWISDHDLRNAPEVKRNACTTCFSRLSVHDSGLLGLLYLLCFSHYSS</sequence>
<protein>
    <recommendedName>
        <fullName evidence="3">Chromo domain-containing protein</fullName>
    </recommendedName>
</protein>
<organism evidence="1 2">
    <name type="scientific">Hypholoma sublateritium (strain FD-334 SS-4)</name>
    <dbReference type="NCBI Taxonomy" id="945553"/>
    <lineage>
        <taxon>Eukaryota</taxon>
        <taxon>Fungi</taxon>
        <taxon>Dikarya</taxon>
        <taxon>Basidiomycota</taxon>
        <taxon>Agaricomycotina</taxon>
        <taxon>Agaricomycetes</taxon>
        <taxon>Agaricomycetidae</taxon>
        <taxon>Agaricales</taxon>
        <taxon>Agaricineae</taxon>
        <taxon>Strophariaceae</taxon>
        <taxon>Hypholoma</taxon>
    </lineage>
</organism>
<dbReference type="Proteomes" id="UP000054270">
    <property type="component" value="Unassembled WGS sequence"/>
</dbReference>
<dbReference type="OrthoDB" id="2447764at2759"/>
<accession>A0A0D2NXA1</accession>
<evidence type="ECO:0008006" key="3">
    <source>
        <dbReference type="Google" id="ProtNLM"/>
    </source>
</evidence>
<name>A0A0D2NXA1_HYPSF</name>